<sequence>MTMRLEMIEGSDPGLRKALAEAALPVEDLEEEGRSFFRGVGGDGKALAYAGIEHCGDSVLLRSVVVLPECRGRGLAKALIGETLKQAPETAAVFLATTTAAPLFERMGFVPVNRSNVPAAILSTRQLSGICPASATIMKLIRPPT</sequence>
<dbReference type="PROSITE" id="PS51186">
    <property type="entry name" value="GNAT"/>
    <property type="match status" value="1"/>
</dbReference>
<proteinExistence type="predicted"/>
<feature type="domain" description="N-acetyltransferase" evidence="1">
    <location>
        <begin position="1"/>
        <end position="143"/>
    </location>
</feature>
<dbReference type="InterPro" id="IPR016181">
    <property type="entry name" value="Acyl_CoA_acyltransferase"/>
</dbReference>
<dbReference type="Proteomes" id="UP000606921">
    <property type="component" value="Unassembled WGS sequence"/>
</dbReference>
<comment type="caution">
    <text evidence="2">The sequence shown here is derived from an EMBL/GenBank/DDBJ whole genome shotgun (WGS) entry which is preliminary data.</text>
</comment>
<dbReference type="NCBIfam" id="NF040501">
    <property type="entry name" value="resist_ArsN2"/>
    <property type="match status" value="1"/>
</dbReference>
<dbReference type="SUPFAM" id="SSF55729">
    <property type="entry name" value="Acyl-CoA N-acyltransferases (Nat)"/>
    <property type="match status" value="1"/>
</dbReference>
<keyword evidence="3" id="KW-1185">Reference proteome</keyword>
<dbReference type="Gene3D" id="3.40.630.30">
    <property type="match status" value="1"/>
</dbReference>
<evidence type="ECO:0000313" key="3">
    <source>
        <dbReference type="Proteomes" id="UP000606921"/>
    </source>
</evidence>
<evidence type="ECO:0000313" key="2">
    <source>
        <dbReference type="EMBL" id="CAD7035925.1"/>
    </source>
</evidence>
<name>A0ABN7JKP4_9HYPH</name>
<dbReference type="EMBL" id="CABFWF030000011">
    <property type="protein sequence ID" value="CAD7035925.1"/>
    <property type="molecule type" value="Genomic_DNA"/>
</dbReference>
<dbReference type="CDD" id="cd04301">
    <property type="entry name" value="NAT_SF"/>
    <property type="match status" value="1"/>
</dbReference>
<dbReference type="Pfam" id="PF13508">
    <property type="entry name" value="Acetyltransf_7"/>
    <property type="match status" value="1"/>
</dbReference>
<reference evidence="2 3" key="1">
    <citation type="submission" date="2020-11" db="EMBL/GenBank/DDBJ databases">
        <authorList>
            <person name="Lassalle F."/>
        </authorList>
    </citation>
    <scope>NUCLEOTIDE SEQUENCE [LARGE SCALE GENOMIC DNA]</scope>
    <source>
        <strain evidence="2 3">JC140</strain>
    </source>
</reference>
<evidence type="ECO:0000259" key="1">
    <source>
        <dbReference type="PROSITE" id="PS51186"/>
    </source>
</evidence>
<organism evidence="2 3">
    <name type="scientific">Pseudorhizobium endolithicum</name>
    <dbReference type="NCBI Taxonomy" id="1191678"/>
    <lineage>
        <taxon>Bacteria</taxon>
        <taxon>Pseudomonadati</taxon>
        <taxon>Pseudomonadota</taxon>
        <taxon>Alphaproteobacteria</taxon>
        <taxon>Hyphomicrobiales</taxon>
        <taxon>Rhizobiaceae</taxon>
        <taxon>Rhizobium/Agrobacterium group</taxon>
        <taxon>Pseudorhizobium</taxon>
    </lineage>
</organism>
<accession>A0ABN7JKP4</accession>
<dbReference type="InterPro" id="IPR000182">
    <property type="entry name" value="GNAT_dom"/>
</dbReference>
<dbReference type="RefSeq" id="WP_142592504.1">
    <property type="nucleotide sequence ID" value="NZ_CABFWF030000011.1"/>
</dbReference>
<protein>
    <submittedName>
        <fullName evidence="2">N-acetyltransferase</fullName>
    </submittedName>
</protein>
<gene>
    <name evidence="2" type="ORF">REJC140_03469</name>
</gene>